<feature type="transmembrane region" description="Helical" evidence="1">
    <location>
        <begin position="50"/>
        <end position="69"/>
    </location>
</feature>
<dbReference type="Proteomes" id="UP000799764">
    <property type="component" value="Unassembled WGS sequence"/>
</dbReference>
<keyword evidence="3" id="KW-1185">Reference proteome</keyword>
<keyword evidence="1" id="KW-1133">Transmembrane helix</keyword>
<comment type="caution">
    <text evidence="2">The sequence shown here is derived from an EMBL/GenBank/DDBJ whole genome shotgun (WGS) entry which is preliminary data.</text>
</comment>
<protein>
    <submittedName>
        <fullName evidence="2">Uncharacterized protein</fullName>
    </submittedName>
</protein>
<accession>A0A9P4PVQ6</accession>
<evidence type="ECO:0000256" key="1">
    <source>
        <dbReference type="SAM" id="Phobius"/>
    </source>
</evidence>
<keyword evidence="1" id="KW-0472">Membrane</keyword>
<organism evidence="2 3">
    <name type="scientific">Karstenula rhodostoma CBS 690.94</name>
    <dbReference type="NCBI Taxonomy" id="1392251"/>
    <lineage>
        <taxon>Eukaryota</taxon>
        <taxon>Fungi</taxon>
        <taxon>Dikarya</taxon>
        <taxon>Ascomycota</taxon>
        <taxon>Pezizomycotina</taxon>
        <taxon>Dothideomycetes</taxon>
        <taxon>Pleosporomycetidae</taxon>
        <taxon>Pleosporales</taxon>
        <taxon>Massarineae</taxon>
        <taxon>Didymosphaeriaceae</taxon>
        <taxon>Karstenula</taxon>
    </lineage>
</organism>
<proteinExistence type="predicted"/>
<dbReference type="EMBL" id="MU001494">
    <property type="protein sequence ID" value="KAF2449774.1"/>
    <property type="molecule type" value="Genomic_DNA"/>
</dbReference>
<reference evidence="2" key="1">
    <citation type="journal article" date="2020" name="Stud. Mycol.">
        <title>101 Dothideomycetes genomes: a test case for predicting lifestyles and emergence of pathogens.</title>
        <authorList>
            <person name="Haridas S."/>
            <person name="Albert R."/>
            <person name="Binder M."/>
            <person name="Bloem J."/>
            <person name="Labutti K."/>
            <person name="Salamov A."/>
            <person name="Andreopoulos B."/>
            <person name="Baker S."/>
            <person name="Barry K."/>
            <person name="Bills G."/>
            <person name="Bluhm B."/>
            <person name="Cannon C."/>
            <person name="Castanera R."/>
            <person name="Culley D."/>
            <person name="Daum C."/>
            <person name="Ezra D."/>
            <person name="Gonzalez J."/>
            <person name="Henrissat B."/>
            <person name="Kuo A."/>
            <person name="Liang C."/>
            <person name="Lipzen A."/>
            <person name="Lutzoni F."/>
            <person name="Magnuson J."/>
            <person name="Mondo S."/>
            <person name="Nolan M."/>
            <person name="Ohm R."/>
            <person name="Pangilinan J."/>
            <person name="Park H.-J."/>
            <person name="Ramirez L."/>
            <person name="Alfaro M."/>
            <person name="Sun H."/>
            <person name="Tritt A."/>
            <person name="Yoshinaga Y."/>
            <person name="Zwiers L.-H."/>
            <person name="Turgeon B."/>
            <person name="Goodwin S."/>
            <person name="Spatafora J."/>
            <person name="Crous P."/>
            <person name="Grigoriev I."/>
        </authorList>
    </citation>
    <scope>NUCLEOTIDE SEQUENCE</scope>
    <source>
        <strain evidence="2">CBS 690.94</strain>
    </source>
</reference>
<keyword evidence="1" id="KW-0812">Transmembrane</keyword>
<evidence type="ECO:0000313" key="2">
    <source>
        <dbReference type="EMBL" id="KAF2449774.1"/>
    </source>
</evidence>
<name>A0A9P4PVQ6_9PLEO</name>
<gene>
    <name evidence="2" type="ORF">P171DRAFT_427932</name>
</gene>
<evidence type="ECO:0000313" key="3">
    <source>
        <dbReference type="Proteomes" id="UP000799764"/>
    </source>
</evidence>
<dbReference type="AlphaFoldDB" id="A0A9P4PVQ6"/>
<sequence length="79" mass="8456">MSHLVEGIVCRRKDRQSTEIKCRGIKDRCVESNRVVFQGDRAAVMMSRRINLFSAVAGALSAAAVGAAASSSSTARHCC</sequence>